<dbReference type="Gene3D" id="1.10.150.50">
    <property type="entry name" value="Transcription Factor, Ets-1"/>
    <property type="match status" value="1"/>
</dbReference>
<feature type="binding site" evidence="19">
    <location>
        <begin position="620"/>
        <end position="628"/>
    </location>
    <ligand>
        <name>ATP</name>
        <dbReference type="ChEBI" id="CHEBI:30616"/>
    </ligand>
</feature>
<dbReference type="Pfam" id="PF00041">
    <property type="entry name" value="fn3"/>
    <property type="match status" value="1"/>
</dbReference>
<dbReference type="GO" id="GO:0007411">
    <property type="term" value="P:axon guidance"/>
    <property type="evidence" value="ECO:0007669"/>
    <property type="project" value="TreeGrafter"/>
</dbReference>
<dbReference type="PROSITE" id="PS00107">
    <property type="entry name" value="PROTEIN_KINASE_ATP"/>
    <property type="match status" value="1"/>
</dbReference>
<dbReference type="FunFam" id="2.60.40.10:FF:000059">
    <property type="entry name" value="Ephrin type-A receptor 6"/>
    <property type="match status" value="1"/>
</dbReference>
<dbReference type="InterPro" id="IPR036116">
    <property type="entry name" value="FN3_sf"/>
</dbReference>
<dbReference type="InterPro" id="IPR011641">
    <property type="entry name" value="Tyr-kin_ephrin_A/B_rcpt-like"/>
</dbReference>
<feature type="transmembrane region" description="Helical" evidence="23">
    <location>
        <begin position="537"/>
        <end position="562"/>
    </location>
</feature>
<dbReference type="PIRSF" id="PIRSF000666">
    <property type="entry name" value="TyrPK_ephrin_receptor"/>
    <property type="match status" value="1"/>
</dbReference>
<dbReference type="GeneID" id="102835404"/>
<evidence type="ECO:0000256" key="16">
    <source>
        <dbReference type="ARBA" id="ARBA00023180"/>
    </source>
</evidence>
<dbReference type="FunFam" id="2.60.40.1770:FF:000003">
    <property type="entry name" value="ephrin type-B receptor 4"/>
    <property type="match status" value="1"/>
</dbReference>
<evidence type="ECO:0000256" key="4">
    <source>
        <dbReference type="ARBA" id="ARBA00022553"/>
    </source>
</evidence>
<feature type="disulfide bond" evidence="20">
    <location>
        <begin position="97"/>
        <end position="107"/>
    </location>
</feature>
<dbReference type="InterPro" id="IPR016257">
    <property type="entry name" value="Tyr_kinase_ephrin_rcpt"/>
</dbReference>
<evidence type="ECO:0000256" key="18">
    <source>
        <dbReference type="PIRSR" id="PIRSR000666-1"/>
    </source>
</evidence>
<dbReference type="FunFam" id="1.10.510.10:FF:000015">
    <property type="entry name" value="Ephrin type-B receptor 2"/>
    <property type="match status" value="1"/>
</dbReference>
<dbReference type="InterPro" id="IPR013783">
    <property type="entry name" value="Ig-like_fold"/>
</dbReference>
<dbReference type="PROSITE" id="PS50105">
    <property type="entry name" value="SAM_DOMAIN"/>
    <property type="match status" value="1"/>
</dbReference>
<protein>
    <recommendedName>
        <fullName evidence="2">receptor protein-tyrosine kinase</fullName>
        <ecNumber evidence="2">2.7.10.1</ecNumber>
    </recommendedName>
</protein>
<dbReference type="SUPFAM" id="SSF49265">
    <property type="entry name" value="Fibronectin type III"/>
    <property type="match status" value="1"/>
</dbReference>
<evidence type="ECO:0000256" key="22">
    <source>
        <dbReference type="SAM" id="MobiDB-lite"/>
    </source>
</evidence>
<dbReference type="PRINTS" id="PR00109">
    <property type="entry name" value="TYRKINASE"/>
</dbReference>
<evidence type="ECO:0000256" key="20">
    <source>
        <dbReference type="PIRSR" id="PIRSR000666-3"/>
    </source>
</evidence>
<dbReference type="Gene3D" id="1.10.510.10">
    <property type="entry name" value="Transferase(Phosphotransferase) domain 1"/>
    <property type="match status" value="1"/>
</dbReference>
<evidence type="ECO:0000256" key="6">
    <source>
        <dbReference type="ARBA" id="ARBA00022692"/>
    </source>
</evidence>
<dbReference type="InterPro" id="IPR001245">
    <property type="entry name" value="Ser-Thr/Tyr_kinase_cat_dom"/>
</dbReference>
<evidence type="ECO:0000256" key="13">
    <source>
        <dbReference type="ARBA" id="ARBA00023136"/>
    </source>
</evidence>
<evidence type="ECO:0000256" key="12">
    <source>
        <dbReference type="ARBA" id="ARBA00022989"/>
    </source>
</evidence>
<accession>A0A9B0TC13</accession>
<evidence type="ECO:0000256" key="17">
    <source>
        <dbReference type="ARBA" id="ARBA00051243"/>
    </source>
</evidence>
<keyword evidence="13 23" id="KW-0472">Membrane</keyword>
<dbReference type="PROSITE" id="PS50853">
    <property type="entry name" value="FN3"/>
    <property type="match status" value="2"/>
</dbReference>
<dbReference type="PANTHER" id="PTHR46877:SF19">
    <property type="entry name" value="RECEPTOR PROTEIN-TYROSINE KINASE"/>
    <property type="match status" value="1"/>
</dbReference>
<evidence type="ECO:0000256" key="9">
    <source>
        <dbReference type="ARBA" id="ARBA00022741"/>
    </source>
</evidence>
<dbReference type="CDD" id="cd05065">
    <property type="entry name" value="PTKc_EphR_B"/>
    <property type="match status" value="1"/>
</dbReference>
<evidence type="ECO:0000256" key="23">
    <source>
        <dbReference type="SAM" id="Phobius"/>
    </source>
</evidence>
<evidence type="ECO:0000259" key="27">
    <source>
        <dbReference type="PROSITE" id="PS50853"/>
    </source>
</evidence>
<evidence type="ECO:0000259" key="25">
    <source>
        <dbReference type="PROSITE" id="PS50011"/>
    </source>
</evidence>
<keyword evidence="3" id="KW-1003">Cell membrane</keyword>
<evidence type="ECO:0000259" key="26">
    <source>
        <dbReference type="PROSITE" id="PS50105"/>
    </source>
</evidence>
<feature type="active site" description="Proton acceptor" evidence="18">
    <location>
        <position position="739"/>
    </location>
</feature>
<dbReference type="Gene3D" id="2.60.40.10">
    <property type="entry name" value="Immunoglobulins"/>
    <property type="match status" value="2"/>
</dbReference>
<evidence type="ECO:0000256" key="3">
    <source>
        <dbReference type="ARBA" id="ARBA00022475"/>
    </source>
</evidence>
<dbReference type="OrthoDB" id="4062651at2759"/>
<feature type="domain" description="SAM" evidence="26">
    <location>
        <begin position="856"/>
        <end position="918"/>
    </location>
</feature>
<feature type="binding site" evidence="19 21">
    <location>
        <position position="646"/>
    </location>
    <ligand>
        <name>ATP</name>
        <dbReference type="ChEBI" id="CHEBI:30616"/>
    </ligand>
</feature>
<sequence length="934" mass="102937">MEIRALLCWASLAAALEETLLNTKLETTDLKWVTYPQVEGQWEELSGLDEEQHSVRTYEVCDVQRAPGTAHWLRTGWVPRRGAVHVYATLRFTMLECLSLPRAGRTCKETFTVFYYESNADTATALTPAWMENPYIKVDTVAAEHLTRKRPGAEATGKMNVKTLRLGPLTKAGFYLAFQDQGACMALLSLHLFYKKCAQLTVNLTRFPETVPRELVVPVAGSCVADAVPAPGPSPSLYCREDGQWAEQLVTGCSCAQGFEATEGNTRCRACAQGTFKPMAGEGSCQPCPANSHSNMISSSFCQCRIGYFRARTDPWSAPCTTPPSAPRSVVSRLNGSLLRLEWSAPLESGGREDLTYALRCQECRPGALCMPCGDLTFDPGPRDLVEPWVAIRGLRPDFTYTFEVTALNGVSSLATGPVPSEPVNVTTDREVPPPVSDIRVMRSSPSSLSLAWAVPRAPSGVVLDYEVKYHEKGAEGPSSVRFLKTSENRAELQGLKRGASYLVQVRARSEAGYGPFGQEHHSQTQLVESESWREQLALIAGTAVVGVVLVLVVIIIAVICLRKQSSGRETEYSDKHGQYLIGHGTKVYIDPFTYEDPNEAVREFAKEIDVSYVKIEEVIGAGEFGEVCRGRLKAPGKKESCVAIKTLKGGYTERQRREFLSEASIMGQFEHPNIIRLEGVVTNSVPVMILTEFMENGALDSFLRLNDGQFTVIQLVGMLRGIASGMRYLAEMSYVHRDLAARNILVNSNLVCKVSDFGLSRFLEENSSDPTYTSSLGGKIPIRWTAPEAIAFRKFTSASDAWSYGIVMWEVMSFGERPYWDMSNQDVINAIEQDYRLPPPPDCPTSLHQLMLDCWQKDRNARPRFPQVVSALDKMIRNPASLKIVARENGGDLLRIGVTLAGHQKKILASVQHMKSQAKPGAPGGPGGPSPQY</sequence>
<dbReference type="InterPro" id="IPR009030">
    <property type="entry name" value="Growth_fac_rcpt_cys_sf"/>
</dbReference>
<dbReference type="Pfam" id="PF01404">
    <property type="entry name" value="Ephrin_lbd"/>
    <property type="match status" value="1"/>
</dbReference>
<dbReference type="GO" id="GO:0005886">
    <property type="term" value="C:plasma membrane"/>
    <property type="evidence" value="ECO:0007669"/>
    <property type="project" value="UniProtKB-SubCell"/>
</dbReference>
<dbReference type="InterPro" id="IPR001660">
    <property type="entry name" value="SAM"/>
</dbReference>
<dbReference type="SMART" id="SM01411">
    <property type="entry name" value="Ephrin_rec_like"/>
    <property type="match status" value="1"/>
</dbReference>
<dbReference type="Gene3D" id="2.60.120.260">
    <property type="entry name" value="Galactose-binding domain-like"/>
    <property type="match status" value="1"/>
</dbReference>
<evidence type="ECO:0000256" key="7">
    <source>
        <dbReference type="ARBA" id="ARBA00022729"/>
    </source>
</evidence>
<dbReference type="SUPFAM" id="SSF56112">
    <property type="entry name" value="Protein kinase-like (PK-like)"/>
    <property type="match status" value="1"/>
</dbReference>
<dbReference type="InterPro" id="IPR011009">
    <property type="entry name" value="Kinase-like_dom_sf"/>
</dbReference>
<organism evidence="29 30">
    <name type="scientific">Chrysochloris asiatica</name>
    <name type="common">Cape golden mole</name>
    <dbReference type="NCBI Taxonomy" id="185453"/>
    <lineage>
        <taxon>Eukaryota</taxon>
        <taxon>Metazoa</taxon>
        <taxon>Chordata</taxon>
        <taxon>Craniata</taxon>
        <taxon>Vertebrata</taxon>
        <taxon>Euteleostomi</taxon>
        <taxon>Mammalia</taxon>
        <taxon>Eutheria</taxon>
        <taxon>Afrotheria</taxon>
        <taxon>Chrysochloridae</taxon>
        <taxon>Chrysochlorinae</taxon>
        <taxon>Chrysochloris</taxon>
    </lineage>
</organism>
<dbReference type="InterPro" id="IPR008979">
    <property type="entry name" value="Galactose-bd-like_sf"/>
</dbReference>
<comment type="subcellular location">
    <subcellularLocation>
        <location evidence="1">Cell membrane</location>
        <topology evidence="1">Single-pass type I membrane protein</topology>
    </subcellularLocation>
</comment>
<dbReference type="Pfam" id="PF07647">
    <property type="entry name" value="SAM_2"/>
    <property type="match status" value="1"/>
</dbReference>
<dbReference type="GO" id="GO:0005524">
    <property type="term" value="F:ATP binding"/>
    <property type="evidence" value="ECO:0007669"/>
    <property type="project" value="UniProtKB-UniRule"/>
</dbReference>
<dbReference type="CTD" id="2050"/>
<dbReference type="InterPro" id="IPR050449">
    <property type="entry name" value="Ephrin_rcpt_TKs"/>
</dbReference>
<feature type="region of interest" description="Disordered" evidence="22">
    <location>
        <begin position="913"/>
        <end position="934"/>
    </location>
</feature>
<keyword evidence="10" id="KW-0418">Kinase</keyword>
<dbReference type="RefSeq" id="XP_006859708.1">
    <property type="nucleotide sequence ID" value="XM_006859646.1"/>
</dbReference>
<keyword evidence="14" id="KW-0829">Tyrosine-protein kinase</keyword>
<dbReference type="PANTHER" id="PTHR46877">
    <property type="entry name" value="EPH RECEPTOR A5"/>
    <property type="match status" value="1"/>
</dbReference>
<dbReference type="InterPro" id="IPR001426">
    <property type="entry name" value="Tyr_kinase_rcpt_V_CS"/>
</dbReference>
<evidence type="ECO:0000256" key="15">
    <source>
        <dbReference type="ARBA" id="ARBA00023170"/>
    </source>
</evidence>
<dbReference type="PROSITE" id="PS51550">
    <property type="entry name" value="EPH_LBD"/>
    <property type="match status" value="1"/>
</dbReference>
<dbReference type="SUPFAM" id="SSF47769">
    <property type="entry name" value="SAM/Pointed domain"/>
    <property type="match status" value="1"/>
</dbReference>
<dbReference type="FunFam" id="3.30.200.20:FF:000001">
    <property type="entry name" value="Ephrin type-A receptor 5"/>
    <property type="match status" value="1"/>
</dbReference>
<dbReference type="PROSITE" id="PS00790">
    <property type="entry name" value="RECEPTOR_TYR_KIN_V_1"/>
    <property type="match status" value="1"/>
</dbReference>
<gene>
    <name evidence="30" type="primary">EPHB4</name>
</gene>
<dbReference type="Gene3D" id="2.60.40.1770">
    <property type="entry name" value="ephrin a2 ectodomain"/>
    <property type="match status" value="1"/>
</dbReference>
<keyword evidence="16" id="KW-0325">Glycoprotein</keyword>
<evidence type="ECO:0000256" key="10">
    <source>
        <dbReference type="ARBA" id="ARBA00022777"/>
    </source>
</evidence>
<dbReference type="SUPFAM" id="SSF49785">
    <property type="entry name" value="Galactose-binding domain-like"/>
    <property type="match status" value="1"/>
</dbReference>
<feature type="domain" description="Fibronectin type-III" evidence="27">
    <location>
        <begin position="323"/>
        <end position="431"/>
    </location>
</feature>
<evidence type="ECO:0000256" key="2">
    <source>
        <dbReference type="ARBA" id="ARBA00011902"/>
    </source>
</evidence>
<dbReference type="Pfam" id="PF14575">
    <property type="entry name" value="EphA2_TM"/>
    <property type="match status" value="1"/>
</dbReference>
<dbReference type="PRINTS" id="PR00014">
    <property type="entry name" value="FNTYPEIII"/>
</dbReference>
<keyword evidence="6 23" id="KW-0812">Transmembrane</keyword>
<keyword evidence="8" id="KW-0677">Repeat</keyword>
<keyword evidence="12 23" id="KW-1133">Transmembrane helix</keyword>
<name>A0A9B0TC13_CHRAS</name>
<dbReference type="InterPro" id="IPR034290">
    <property type="entry name" value="EphB4_rcpt_lig-bd"/>
</dbReference>
<dbReference type="SMART" id="SM00615">
    <property type="entry name" value="EPH_lbd"/>
    <property type="match status" value="1"/>
</dbReference>
<evidence type="ECO:0000256" key="11">
    <source>
        <dbReference type="ARBA" id="ARBA00022840"/>
    </source>
</evidence>
<keyword evidence="29" id="KW-1185">Reference proteome</keyword>
<dbReference type="InterPro" id="IPR003961">
    <property type="entry name" value="FN3_dom"/>
</dbReference>
<evidence type="ECO:0000313" key="29">
    <source>
        <dbReference type="Proteomes" id="UP000504623"/>
    </source>
</evidence>
<dbReference type="EC" id="2.7.10.1" evidence="2"/>
<dbReference type="InterPro" id="IPR020635">
    <property type="entry name" value="Tyr_kinase_cat_dom"/>
</dbReference>
<feature type="signal peptide" evidence="24">
    <location>
        <begin position="1"/>
        <end position="15"/>
    </location>
</feature>
<evidence type="ECO:0000313" key="30">
    <source>
        <dbReference type="RefSeq" id="XP_006859708.1"/>
    </source>
</evidence>
<evidence type="ECO:0000256" key="8">
    <source>
        <dbReference type="ARBA" id="ARBA00022737"/>
    </source>
</evidence>
<feature type="domain" description="Eph LBD" evidence="28">
    <location>
        <begin position="17"/>
        <end position="202"/>
    </location>
</feature>
<dbReference type="Pfam" id="PF25599">
    <property type="entry name" value="Ephrin_CRD"/>
    <property type="match status" value="1"/>
</dbReference>
<dbReference type="GO" id="GO:0005005">
    <property type="term" value="F:transmembrane-ephrin receptor activity"/>
    <property type="evidence" value="ECO:0007669"/>
    <property type="project" value="TreeGrafter"/>
</dbReference>
<dbReference type="SUPFAM" id="SSF57184">
    <property type="entry name" value="Growth factor receptor domain"/>
    <property type="match status" value="1"/>
</dbReference>
<dbReference type="PROSITE" id="PS50011">
    <property type="entry name" value="PROTEIN_KINASE_DOM"/>
    <property type="match status" value="1"/>
</dbReference>
<dbReference type="FunFam" id="2.60.120.260:FF:000071">
    <property type="entry name" value="Ephrin type-B receptor 4"/>
    <property type="match status" value="1"/>
</dbReference>
<dbReference type="Gene3D" id="2.10.50.10">
    <property type="entry name" value="Tumor Necrosis Factor Receptor, subunit A, domain 2"/>
    <property type="match status" value="1"/>
</dbReference>
<comment type="catalytic activity">
    <reaction evidence="17">
        <text>L-tyrosyl-[protein] + ATP = O-phospho-L-tyrosyl-[protein] + ADP + H(+)</text>
        <dbReference type="Rhea" id="RHEA:10596"/>
        <dbReference type="Rhea" id="RHEA-COMP:10136"/>
        <dbReference type="Rhea" id="RHEA-COMP:20101"/>
        <dbReference type="ChEBI" id="CHEBI:15378"/>
        <dbReference type="ChEBI" id="CHEBI:30616"/>
        <dbReference type="ChEBI" id="CHEBI:46858"/>
        <dbReference type="ChEBI" id="CHEBI:61978"/>
        <dbReference type="ChEBI" id="CHEBI:456216"/>
        <dbReference type="EC" id="2.7.10.1"/>
    </reaction>
</comment>
<keyword evidence="11 19" id="KW-0067">ATP-binding</keyword>
<keyword evidence="15 30" id="KW-0675">Receptor</keyword>
<keyword evidence="4" id="KW-0597">Phosphoprotein</keyword>
<dbReference type="FunFam" id="2.10.50.10:FF:000001">
    <property type="entry name" value="Ephrin type-A receptor 5"/>
    <property type="match status" value="1"/>
</dbReference>
<keyword evidence="20" id="KW-1015">Disulfide bond</keyword>
<dbReference type="PROSITE" id="PS00109">
    <property type="entry name" value="PROTEIN_KINASE_TYR"/>
    <property type="match status" value="1"/>
</dbReference>
<dbReference type="InterPro" id="IPR017441">
    <property type="entry name" value="Protein_kinase_ATP_BS"/>
</dbReference>
<dbReference type="InterPro" id="IPR013761">
    <property type="entry name" value="SAM/pointed_sf"/>
</dbReference>
<evidence type="ECO:0000256" key="19">
    <source>
        <dbReference type="PIRSR" id="PIRSR000666-2"/>
    </source>
</evidence>
<keyword evidence="5" id="KW-0808">Transferase</keyword>
<dbReference type="CDD" id="cd00063">
    <property type="entry name" value="FN3"/>
    <property type="match status" value="2"/>
</dbReference>
<dbReference type="InterPro" id="IPR027936">
    <property type="entry name" value="Eph_TM"/>
</dbReference>
<reference evidence="30" key="1">
    <citation type="submission" date="2025-08" db="UniProtKB">
        <authorList>
            <consortium name="RefSeq"/>
        </authorList>
    </citation>
    <scope>IDENTIFICATION</scope>
    <source>
        <tissue evidence="30">Spleen</tissue>
    </source>
</reference>
<dbReference type="SMART" id="SM00219">
    <property type="entry name" value="TyrKc"/>
    <property type="match status" value="1"/>
</dbReference>
<dbReference type="GO" id="GO:0030425">
    <property type="term" value="C:dendrite"/>
    <property type="evidence" value="ECO:0007669"/>
    <property type="project" value="TreeGrafter"/>
</dbReference>
<dbReference type="InterPro" id="IPR000719">
    <property type="entry name" value="Prot_kinase_dom"/>
</dbReference>
<feature type="chain" id="PRO_5038648198" description="receptor protein-tyrosine kinase" evidence="24">
    <location>
        <begin position="16"/>
        <end position="934"/>
    </location>
</feature>
<dbReference type="InterPro" id="IPR001090">
    <property type="entry name" value="Ephrin_rcpt_lig-bd_dom"/>
</dbReference>
<feature type="disulfide bond" evidence="20">
    <location>
        <begin position="61"/>
        <end position="184"/>
    </location>
</feature>
<evidence type="ECO:0000259" key="28">
    <source>
        <dbReference type="PROSITE" id="PS51550"/>
    </source>
</evidence>
<dbReference type="AlphaFoldDB" id="A0A9B0TC13"/>
<feature type="domain" description="Fibronectin type-III" evidence="27">
    <location>
        <begin position="435"/>
        <end position="528"/>
    </location>
</feature>
<keyword evidence="9 19" id="KW-0547">Nucleotide-binding</keyword>
<dbReference type="Pfam" id="PF07699">
    <property type="entry name" value="Ephrin_rec_like"/>
    <property type="match status" value="1"/>
</dbReference>
<dbReference type="SMART" id="SM00060">
    <property type="entry name" value="FN3"/>
    <property type="match status" value="2"/>
</dbReference>
<dbReference type="Gene3D" id="3.30.200.20">
    <property type="entry name" value="Phosphorylase Kinase, domain 1"/>
    <property type="match status" value="1"/>
</dbReference>
<keyword evidence="7 24" id="KW-0732">Signal</keyword>
<evidence type="ECO:0000256" key="5">
    <source>
        <dbReference type="ARBA" id="ARBA00022679"/>
    </source>
</evidence>
<dbReference type="FunFam" id="2.60.40.10:FF:000787">
    <property type="entry name" value="ephrin type-B receptor 4"/>
    <property type="match status" value="1"/>
</dbReference>
<proteinExistence type="predicted"/>
<evidence type="ECO:0000256" key="14">
    <source>
        <dbReference type="ARBA" id="ARBA00023137"/>
    </source>
</evidence>
<evidence type="ECO:0000256" key="21">
    <source>
        <dbReference type="PROSITE-ProRule" id="PRU10141"/>
    </source>
</evidence>
<dbReference type="Pfam" id="PF07714">
    <property type="entry name" value="PK_Tyr_Ser-Thr"/>
    <property type="match status" value="1"/>
</dbReference>
<dbReference type="Proteomes" id="UP000504623">
    <property type="component" value="Unplaced"/>
</dbReference>
<dbReference type="CDD" id="cd10474">
    <property type="entry name" value="EphR_LBD_B4"/>
    <property type="match status" value="1"/>
</dbReference>
<evidence type="ECO:0000256" key="1">
    <source>
        <dbReference type="ARBA" id="ARBA00004251"/>
    </source>
</evidence>
<feature type="domain" description="Protein kinase" evidence="25">
    <location>
        <begin position="614"/>
        <end position="877"/>
    </location>
</feature>
<evidence type="ECO:0000256" key="24">
    <source>
        <dbReference type="SAM" id="SignalP"/>
    </source>
</evidence>
<dbReference type="InterPro" id="IPR008266">
    <property type="entry name" value="Tyr_kinase_AS"/>
</dbReference>